<gene>
    <name evidence="7" type="ORF">J0S82_004390</name>
</gene>
<dbReference type="InterPro" id="IPR009003">
    <property type="entry name" value="Peptidase_S1_PA"/>
</dbReference>
<dbReference type="Pfam" id="PF00089">
    <property type="entry name" value="Trypsin"/>
    <property type="match status" value="1"/>
</dbReference>
<dbReference type="Gene3D" id="2.40.10.10">
    <property type="entry name" value="Trypsin-like serine proteases"/>
    <property type="match status" value="1"/>
</dbReference>
<reference evidence="7" key="1">
    <citation type="journal article" date="2021" name="Evol. Appl.">
        <title>The genome of the Pyrenean desman and the effects of bottlenecks and inbreeding on the genomic landscape of an endangered species.</title>
        <authorList>
            <person name="Escoda L."/>
            <person name="Castresana J."/>
        </authorList>
    </citation>
    <scope>NUCLEOTIDE SEQUENCE</scope>
    <source>
        <strain evidence="7">IBE-C5619</strain>
    </source>
</reference>
<feature type="domain" description="Peptidase S1" evidence="6">
    <location>
        <begin position="91"/>
        <end position="318"/>
    </location>
</feature>
<dbReference type="InterPro" id="IPR043504">
    <property type="entry name" value="Peptidase_S1_PA_chymotrypsin"/>
</dbReference>
<dbReference type="EMBL" id="JAGFMF010011730">
    <property type="protein sequence ID" value="KAG8514677.1"/>
    <property type="molecule type" value="Genomic_DNA"/>
</dbReference>
<dbReference type="GO" id="GO:0004252">
    <property type="term" value="F:serine-type endopeptidase activity"/>
    <property type="evidence" value="ECO:0007669"/>
    <property type="project" value="InterPro"/>
</dbReference>
<dbReference type="OrthoDB" id="546450at2759"/>
<dbReference type="InterPro" id="IPR001314">
    <property type="entry name" value="Peptidase_S1A"/>
</dbReference>
<dbReference type="FunFam" id="2.40.10.10:FF:000181">
    <property type="entry name" value="Chymotrypsinogen A"/>
    <property type="match status" value="1"/>
</dbReference>
<dbReference type="CDD" id="cd00190">
    <property type="entry name" value="Tryp_SPc"/>
    <property type="match status" value="1"/>
</dbReference>
<dbReference type="AlphaFoldDB" id="A0A8J6A9J5"/>
<evidence type="ECO:0000313" key="8">
    <source>
        <dbReference type="Proteomes" id="UP000700334"/>
    </source>
</evidence>
<proteinExistence type="predicted"/>
<evidence type="ECO:0000256" key="5">
    <source>
        <dbReference type="SAM" id="SignalP"/>
    </source>
</evidence>
<evidence type="ECO:0000256" key="4">
    <source>
        <dbReference type="ARBA" id="ARBA00023157"/>
    </source>
</evidence>
<evidence type="ECO:0000256" key="3">
    <source>
        <dbReference type="ARBA" id="ARBA00022825"/>
    </source>
</evidence>
<keyword evidence="5" id="KW-0732">Signal</keyword>
<keyword evidence="8" id="KW-1185">Reference proteome</keyword>
<dbReference type="PANTHER" id="PTHR24252">
    <property type="entry name" value="ACROSIN-RELATED"/>
    <property type="match status" value="1"/>
</dbReference>
<sequence length="320" mass="34816">MALLWLLPCFALIGASLVWTVNLTLQEDSGLSGFFEPSQLGQVWNKTIWASEDGAQEVAQTAWTSPAPLTLCPPGSGAPAGDSELSIMPRIINGLDARPGSSPWHVSLETPSGGLLCGGSLVNRTWVLTAAHCSVTTSDWVVAGMFDRRAHGNKIQYLRIAKIFKHPEYHHTTFYGDIALLKLSTPADFHRSVSAIALSGADDSFSFSSQCKIMGWGLTHPNDSKKPDKLQEATVPILPFEVCKKHWGFQFTYDMICVGGNGVCSYLGDVGGSLVCKKNGVWKLLGIILYGSKSCPTSRPMVAISLRNFKPWIEYTVTHK</sequence>
<feature type="chain" id="PRO_5035232410" evidence="5">
    <location>
        <begin position="21"/>
        <end position="320"/>
    </location>
</feature>
<keyword evidence="1" id="KW-0645">Protease</keyword>
<dbReference type="SMART" id="SM00020">
    <property type="entry name" value="Tryp_SPc"/>
    <property type="match status" value="1"/>
</dbReference>
<protein>
    <submittedName>
        <fullName evidence="7">Chymotrypsinogen A</fullName>
    </submittedName>
</protein>
<evidence type="ECO:0000259" key="6">
    <source>
        <dbReference type="PROSITE" id="PS50240"/>
    </source>
</evidence>
<keyword evidence="2" id="KW-0378">Hydrolase</keyword>
<comment type="caution">
    <text evidence="7">The sequence shown here is derived from an EMBL/GenBank/DDBJ whole genome shotgun (WGS) entry which is preliminary data.</text>
</comment>
<dbReference type="Proteomes" id="UP000700334">
    <property type="component" value="Unassembled WGS sequence"/>
</dbReference>
<name>A0A8J6A9J5_GALPY</name>
<dbReference type="PRINTS" id="PR00722">
    <property type="entry name" value="CHYMOTRYPSIN"/>
</dbReference>
<dbReference type="GO" id="GO:0006508">
    <property type="term" value="P:proteolysis"/>
    <property type="evidence" value="ECO:0007669"/>
    <property type="project" value="UniProtKB-KW"/>
</dbReference>
<dbReference type="SUPFAM" id="SSF50494">
    <property type="entry name" value="Trypsin-like serine proteases"/>
    <property type="match status" value="1"/>
</dbReference>
<keyword evidence="4" id="KW-1015">Disulfide bond</keyword>
<evidence type="ECO:0000313" key="7">
    <source>
        <dbReference type="EMBL" id="KAG8514677.1"/>
    </source>
</evidence>
<evidence type="ECO:0000256" key="1">
    <source>
        <dbReference type="ARBA" id="ARBA00022670"/>
    </source>
</evidence>
<keyword evidence="3" id="KW-0720">Serine protease</keyword>
<accession>A0A8J6A9J5</accession>
<dbReference type="PROSITE" id="PS00134">
    <property type="entry name" value="TRYPSIN_HIS"/>
    <property type="match status" value="1"/>
</dbReference>
<dbReference type="PANTHER" id="PTHR24252:SF8">
    <property type="entry name" value="ACROSIN"/>
    <property type="match status" value="1"/>
</dbReference>
<feature type="signal peptide" evidence="5">
    <location>
        <begin position="1"/>
        <end position="20"/>
    </location>
</feature>
<dbReference type="InterPro" id="IPR001254">
    <property type="entry name" value="Trypsin_dom"/>
</dbReference>
<organism evidence="7 8">
    <name type="scientific">Galemys pyrenaicus</name>
    <name type="common">Iberian desman</name>
    <name type="synonym">Pyrenean desman</name>
    <dbReference type="NCBI Taxonomy" id="202257"/>
    <lineage>
        <taxon>Eukaryota</taxon>
        <taxon>Metazoa</taxon>
        <taxon>Chordata</taxon>
        <taxon>Craniata</taxon>
        <taxon>Vertebrata</taxon>
        <taxon>Euteleostomi</taxon>
        <taxon>Mammalia</taxon>
        <taxon>Eutheria</taxon>
        <taxon>Laurasiatheria</taxon>
        <taxon>Eulipotyphla</taxon>
        <taxon>Talpidae</taxon>
        <taxon>Galemys</taxon>
    </lineage>
</organism>
<dbReference type="PROSITE" id="PS50240">
    <property type="entry name" value="TRYPSIN_DOM"/>
    <property type="match status" value="1"/>
</dbReference>
<evidence type="ECO:0000256" key="2">
    <source>
        <dbReference type="ARBA" id="ARBA00022801"/>
    </source>
</evidence>
<dbReference type="InterPro" id="IPR018114">
    <property type="entry name" value="TRYPSIN_HIS"/>
</dbReference>